<keyword evidence="3" id="KW-0498">Mitosis</keyword>
<dbReference type="InterPro" id="IPR015943">
    <property type="entry name" value="WD40/YVTN_repeat-like_dom_sf"/>
</dbReference>
<dbReference type="InterPro" id="IPR024790">
    <property type="entry name" value="APC4_long_dom"/>
</dbReference>
<dbReference type="Pfam" id="PF12894">
    <property type="entry name" value="ANAPC4_WD40"/>
    <property type="match status" value="1"/>
</dbReference>
<dbReference type="GO" id="GO:0051301">
    <property type="term" value="P:cell division"/>
    <property type="evidence" value="ECO:0007669"/>
    <property type="project" value="UniProtKB-KW"/>
</dbReference>
<evidence type="ECO:0000313" key="8">
    <source>
        <dbReference type="EMBL" id="OKL64108.1"/>
    </source>
</evidence>
<keyword evidence="9" id="KW-1185">Reference proteome</keyword>
<reference evidence="8 9" key="1">
    <citation type="submission" date="2015-06" db="EMBL/GenBank/DDBJ databases">
        <title>Talaromyces atroroseus IBT 11181 draft genome.</title>
        <authorList>
            <person name="Rasmussen K.B."/>
            <person name="Rasmussen S."/>
            <person name="Petersen B."/>
            <person name="Sicheritz-Ponten T."/>
            <person name="Mortensen U.H."/>
            <person name="Thrane U."/>
        </authorList>
    </citation>
    <scope>NUCLEOTIDE SEQUENCE [LARGE SCALE GENOMIC DNA]</scope>
    <source>
        <strain evidence="8 9">IBT 11181</strain>
    </source>
</reference>
<feature type="domain" description="Anaphase-promoting complex subunit 4-like WD40" evidence="6">
    <location>
        <begin position="33"/>
        <end position="148"/>
    </location>
</feature>
<dbReference type="InterPro" id="IPR036322">
    <property type="entry name" value="WD40_repeat_dom_sf"/>
</dbReference>
<dbReference type="GO" id="GO:0005680">
    <property type="term" value="C:anaphase-promoting complex"/>
    <property type="evidence" value="ECO:0007669"/>
    <property type="project" value="InterPro"/>
</dbReference>
<dbReference type="AlphaFoldDB" id="A0A225B309"/>
<dbReference type="InterPro" id="IPR024789">
    <property type="entry name" value="APC4"/>
</dbReference>
<gene>
    <name evidence="8" type="ORF">UA08_01046</name>
</gene>
<dbReference type="GO" id="GO:0031145">
    <property type="term" value="P:anaphase-promoting complex-dependent catabolic process"/>
    <property type="evidence" value="ECO:0007669"/>
    <property type="project" value="InterPro"/>
</dbReference>
<keyword evidence="2" id="KW-0132">Cell division</keyword>
<sequence length="840" mass="94188">MTENNSNDTLQSLPQLLAVAEKTLPAKCKDGLLAYCPTMDLVALASENEQVHVFRLNGQQVLEADLAGDPYLDEVKGEVRGIRWKNDGRLLAVADAENKLRIISSYTGKTVHHYSCLSHEEQQQYGETDDASKKERDLQISCIGWGVNFTDSKAAQTHLRDANGHITVEDLLAPDTDPVKAALQLKADLPLELALLDVESSLPRLSTLPGSGSDEDVFSSRTSIDAIFQSFNKISSDAVDVLFVGLNNGRAHLRIFDCFEIGNFSVTPSQTQPSSHVETLAHTSHPMSSTHAILLSEKTDSSPDPSIKVVSLDLRFITKSGRYLSLLAFKITQLQNLLRYINQTQRQITLEWKNVYELPARFMRSIADELQEKCHCDFVTALYHLLVTGNCFPPMKDFLVDIVGERGHKRWEKTVASGYENVRRLTHECLLPALGRCEVLLSRLIGISKFQKLNHILGLETPDLQEVVGTLDCLHLLSHSILTKSSRELFQFTEFAKWLRHEIDIQGAEPMSQTLEELVEKSDFIDHATTLDYIEGALTKSSLRRYISSGPKSTPASTESKKTASSEGNLSYYQAFKDMLAAEENEHSRDYKNKTETSRPDLPKLNDLIARLELQCGKVFGQIALTQKRSILHHCLLALPADCDPDVVDTTMQYEDLDDAGNSYAIYVTTRLKYSPDTLIIYRIDIQCINGVSSSKATSVASLRLPNGEIKQVQFVEDGTVMLLYTNEDRSYLLNFPISPPSSKNDSEPEFYPKYETYDNLTATFTPPMPDAMDLDIASKHADIVLHCFAASGIKSKPIKLSVNGRKDRRVICVLFADMIHYEVLHIDHRYEDEDEEAEE</sequence>
<dbReference type="GeneID" id="31000801"/>
<evidence type="ECO:0000256" key="1">
    <source>
        <dbReference type="ARBA" id="ARBA00016067"/>
    </source>
</evidence>
<evidence type="ECO:0000256" key="4">
    <source>
        <dbReference type="ARBA" id="ARBA00022786"/>
    </source>
</evidence>
<dbReference type="InterPro" id="IPR024977">
    <property type="entry name" value="Apc4-like_WD40_dom"/>
</dbReference>
<dbReference type="SUPFAM" id="SSF50978">
    <property type="entry name" value="WD40 repeat-like"/>
    <property type="match status" value="1"/>
</dbReference>
<accession>A0A225B309</accession>
<dbReference type="Pfam" id="PF12896">
    <property type="entry name" value="ANAPC4"/>
    <property type="match status" value="1"/>
</dbReference>
<proteinExistence type="predicted"/>
<dbReference type="PANTHER" id="PTHR13260:SF0">
    <property type="entry name" value="ANAPHASE-PROMOTING COMPLEX SUBUNIT 4"/>
    <property type="match status" value="1"/>
</dbReference>
<dbReference type="STRING" id="1441469.A0A225B309"/>
<dbReference type="Gene3D" id="2.130.10.10">
    <property type="entry name" value="YVTN repeat-like/Quinoprotein amine dehydrogenase"/>
    <property type="match status" value="1"/>
</dbReference>
<comment type="caution">
    <text evidence="8">The sequence shown here is derived from an EMBL/GenBank/DDBJ whole genome shotgun (WGS) entry which is preliminary data.</text>
</comment>
<evidence type="ECO:0000256" key="3">
    <source>
        <dbReference type="ARBA" id="ARBA00022776"/>
    </source>
</evidence>
<dbReference type="OrthoDB" id="2110451at2759"/>
<evidence type="ECO:0000256" key="2">
    <source>
        <dbReference type="ARBA" id="ARBA00022618"/>
    </source>
</evidence>
<feature type="domain" description="Anaphase-promoting complex subunit 4 long" evidence="7">
    <location>
        <begin position="309"/>
        <end position="506"/>
    </location>
</feature>
<evidence type="ECO:0000259" key="6">
    <source>
        <dbReference type="Pfam" id="PF12894"/>
    </source>
</evidence>
<protein>
    <recommendedName>
        <fullName evidence="1">Anaphase-promoting complex subunit 4</fullName>
    </recommendedName>
</protein>
<evidence type="ECO:0000313" key="9">
    <source>
        <dbReference type="Proteomes" id="UP000214365"/>
    </source>
</evidence>
<keyword evidence="4" id="KW-0833">Ubl conjugation pathway</keyword>
<keyword evidence="5" id="KW-0131">Cell cycle</keyword>
<dbReference type="GO" id="GO:0070979">
    <property type="term" value="P:protein K11-linked ubiquitination"/>
    <property type="evidence" value="ECO:0007669"/>
    <property type="project" value="TreeGrafter"/>
</dbReference>
<organism evidence="8 9">
    <name type="scientific">Talaromyces atroroseus</name>
    <dbReference type="NCBI Taxonomy" id="1441469"/>
    <lineage>
        <taxon>Eukaryota</taxon>
        <taxon>Fungi</taxon>
        <taxon>Dikarya</taxon>
        <taxon>Ascomycota</taxon>
        <taxon>Pezizomycotina</taxon>
        <taxon>Eurotiomycetes</taxon>
        <taxon>Eurotiomycetidae</taxon>
        <taxon>Eurotiales</taxon>
        <taxon>Trichocomaceae</taxon>
        <taxon>Talaromyces</taxon>
        <taxon>Talaromyces sect. Trachyspermi</taxon>
    </lineage>
</organism>
<dbReference type="GO" id="GO:0034399">
    <property type="term" value="C:nuclear periphery"/>
    <property type="evidence" value="ECO:0007669"/>
    <property type="project" value="TreeGrafter"/>
</dbReference>
<evidence type="ECO:0000256" key="5">
    <source>
        <dbReference type="ARBA" id="ARBA00023306"/>
    </source>
</evidence>
<dbReference type="EMBL" id="LFMY01000001">
    <property type="protein sequence ID" value="OKL64108.1"/>
    <property type="molecule type" value="Genomic_DNA"/>
</dbReference>
<dbReference type="PANTHER" id="PTHR13260">
    <property type="entry name" value="ANAPHASE PROMOTING COMPLEX SUBUNIT 4 APC4"/>
    <property type="match status" value="1"/>
</dbReference>
<evidence type="ECO:0000259" key="7">
    <source>
        <dbReference type="Pfam" id="PF12896"/>
    </source>
</evidence>
<dbReference type="RefSeq" id="XP_020124229.1">
    <property type="nucleotide sequence ID" value="XM_020259790.1"/>
</dbReference>
<name>A0A225B309_TALAT</name>
<dbReference type="Proteomes" id="UP000214365">
    <property type="component" value="Unassembled WGS sequence"/>
</dbReference>